<dbReference type="InterPro" id="IPR017850">
    <property type="entry name" value="Alkaline_phosphatase_core_sf"/>
</dbReference>
<dbReference type="InterPro" id="IPR002591">
    <property type="entry name" value="Phosphodiest/P_Trfase"/>
</dbReference>
<dbReference type="PANTHER" id="PTHR10151:SF120">
    <property type="entry name" value="BIS(5'-ADENOSYL)-TRIPHOSPHATASE"/>
    <property type="match status" value="1"/>
</dbReference>
<organism evidence="2 3">
    <name type="scientific">Alteromonas pelagimontana</name>
    <dbReference type="NCBI Taxonomy" id="1858656"/>
    <lineage>
        <taxon>Bacteria</taxon>
        <taxon>Pseudomonadati</taxon>
        <taxon>Pseudomonadota</taxon>
        <taxon>Gammaproteobacteria</taxon>
        <taxon>Alteromonadales</taxon>
        <taxon>Alteromonadaceae</taxon>
        <taxon>Alteromonas/Salinimonas group</taxon>
        <taxon>Alteromonas</taxon>
    </lineage>
</organism>
<dbReference type="SUPFAM" id="SSF53649">
    <property type="entry name" value="Alkaline phosphatase-like"/>
    <property type="match status" value="1"/>
</dbReference>
<dbReference type="EMBL" id="CP052766">
    <property type="protein sequence ID" value="QJR82752.1"/>
    <property type="molecule type" value="Genomic_DNA"/>
</dbReference>
<dbReference type="Gene3D" id="3.40.720.10">
    <property type="entry name" value="Alkaline Phosphatase, subunit A"/>
    <property type="match status" value="1"/>
</dbReference>
<dbReference type="OrthoDB" id="9771966at2"/>
<evidence type="ECO:0000256" key="1">
    <source>
        <dbReference type="SAM" id="SignalP"/>
    </source>
</evidence>
<proteinExistence type="predicted"/>
<keyword evidence="3" id="KW-1185">Reference proteome</keyword>
<reference evidence="3" key="1">
    <citation type="submission" date="2014-12" db="EMBL/GenBank/DDBJ databases">
        <title>Complete genome sequence of a multi-drug resistant Klebsiella pneumoniae.</title>
        <authorList>
            <person name="Hua X."/>
            <person name="Chen Q."/>
            <person name="Li X."/>
            <person name="Feng Y."/>
            <person name="Ruan Z."/>
            <person name="Yu Y."/>
        </authorList>
    </citation>
    <scope>NUCLEOTIDE SEQUENCE [LARGE SCALE GENOMIC DNA]</scope>
    <source>
        <strain evidence="3">5.12</strain>
    </source>
</reference>
<accession>A0A6M4MIA3</accession>
<sequence>MKVNSGFVIALGLLSVIGISHANNQTGITNSVAQNERQHVVLMSLDGFRHDYIEKHDAKNLARIASEGVRAKNMLSVYPASTFPNHISIITGLLPVHHGIVNNAFYDKKRPKGDTYARYSMGKGGADSTWIQGMPLWNLVEFSGFKSATYFWPESDALINGATPSYYYHYSKYSDYQARIDQIIQWLSLPEGQRPLFVAGYFSLVDSMGHKFGPDAQETHAAVQTVDTLIGQLYDRLQALPVPVNLVIVSDHGMTKIEEKRLFNVDTLDIDDDAFVVEVASSQTMIYAKPGVKNSDIDKLRQSLQRLSQGRYHVLTDAEREERYMPANSRTGDILLEISPPASFTTTDGHRSVGRHGYLPSHPDMGALFVAAGPAFKKDVTLPVMQNLAIYPGLAKIMGLKLLTDVDGNTRVFEKGLKTP</sequence>
<gene>
    <name evidence="2" type="ORF">CA267_005710</name>
</gene>
<evidence type="ECO:0000313" key="2">
    <source>
        <dbReference type="EMBL" id="QJR82752.1"/>
    </source>
</evidence>
<protein>
    <submittedName>
        <fullName evidence="2">Alkaline phosphatase family protein</fullName>
    </submittedName>
</protein>
<name>A0A6M4MIA3_9ALTE</name>
<dbReference type="GO" id="GO:0016787">
    <property type="term" value="F:hydrolase activity"/>
    <property type="evidence" value="ECO:0007669"/>
    <property type="project" value="UniProtKB-ARBA"/>
</dbReference>
<keyword evidence="1" id="KW-0732">Signal</keyword>
<feature type="signal peptide" evidence="1">
    <location>
        <begin position="1"/>
        <end position="22"/>
    </location>
</feature>
<dbReference type="PANTHER" id="PTHR10151">
    <property type="entry name" value="ECTONUCLEOTIDE PYROPHOSPHATASE/PHOSPHODIESTERASE"/>
    <property type="match status" value="1"/>
</dbReference>
<evidence type="ECO:0000313" key="3">
    <source>
        <dbReference type="Proteomes" id="UP000219285"/>
    </source>
</evidence>
<reference evidence="2 3" key="2">
    <citation type="submission" date="2020-04" db="EMBL/GenBank/DDBJ databases">
        <title>Complete genome sequence of Alteromonas pelagimontana 5.12T.</title>
        <authorList>
            <person name="Sinha R.K."/>
            <person name="Krishnan K.P."/>
            <person name="Kurian J.P."/>
        </authorList>
    </citation>
    <scope>NUCLEOTIDE SEQUENCE [LARGE SCALE GENOMIC DNA]</scope>
    <source>
        <strain evidence="2 3">5.12</strain>
    </source>
</reference>
<dbReference type="KEGG" id="apel:CA267_005710"/>
<feature type="chain" id="PRO_5028896685" evidence="1">
    <location>
        <begin position="23"/>
        <end position="420"/>
    </location>
</feature>
<dbReference type="Proteomes" id="UP000219285">
    <property type="component" value="Chromosome"/>
</dbReference>
<dbReference type="Pfam" id="PF01663">
    <property type="entry name" value="Phosphodiest"/>
    <property type="match status" value="1"/>
</dbReference>
<dbReference type="CDD" id="cd16018">
    <property type="entry name" value="Enpp"/>
    <property type="match status" value="1"/>
</dbReference>
<dbReference type="AlphaFoldDB" id="A0A6M4MIA3"/>